<dbReference type="InterPro" id="IPR043502">
    <property type="entry name" value="DNA/RNA_pol_sf"/>
</dbReference>
<accession>A0A6H5J1H0</accession>
<dbReference type="GO" id="GO:0071897">
    <property type="term" value="P:DNA biosynthetic process"/>
    <property type="evidence" value="ECO:0007669"/>
    <property type="project" value="UniProtKB-ARBA"/>
</dbReference>
<evidence type="ECO:0000313" key="2">
    <source>
        <dbReference type="Proteomes" id="UP000479190"/>
    </source>
</evidence>
<dbReference type="Proteomes" id="UP000479190">
    <property type="component" value="Unassembled WGS sequence"/>
</dbReference>
<evidence type="ECO:0000313" key="1">
    <source>
        <dbReference type="EMBL" id="CAB0044273.1"/>
    </source>
</evidence>
<dbReference type="PANTHER" id="PTHR47331">
    <property type="entry name" value="PHD-TYPE DOMAIN-CONTAINING PROTEIN"/>
    <property type="match status" value="1"/>
</dbReference>
<dbReference type="AlphaFoldDB" id="A0A6H5J1H0"/>
<dbReference type="EMBL" id="CADCXV010001419">
    <property type="protein sequence ID" value="CAB0044273.1"/>
    <property type="molecule type" value="Genomic_DNA"/>
</dbReference>
<name>A0A6H5J1H0_9HYME</name>
<gene>
    <name evidence="1" type="ORF">TBRA_LOCUS15861</name>
</gene>
<dbReference type="SUPFAM" id="SSF56672">
    <property type="entry name" value="DNA/RNA polymerases"/>
    <property type="match status" value="1"/>
</dbReference>
<reference evidence="1 2" key="1">
    <citation type="submission" date="2020-02" db="EMBL/GenBank/DDBJ databases">
        <authorList>
            <person name="Ferguson B K."/>
        </authorList>
    </citation>
    <scope>NUCLEOTIDE SEQUENCE [LARGE SCALE GENOMIC DNA]</scope>
</reference>
<keyword evidence="2" id="KW-1185">Reference proteome</keyword>
<sequence length="271" mass="30768">MYLQVRLHPDDWKLQSILWREDPNQEIDHYVLTTITFGCGPSAFLANRTLRRLAEDDGDKFPLAPPIIHNEMYMDDVLSGAFDLKTAIKKRDQLNSLLASGGFCLAKWMTNDSTLLSSFEPASLAKEATLKVGLGFSVLGLVWEPQSDVFRFNVCVGTVDWPDNETQSVIEYCRDVRSLRLDLSCLNTTKNIHAVTVAVDQRVGTRLAYSRDRTMASFRGRLARIIVSYYSTLEWRYERRILGVTRLLRCLQVCLRCSALCTIDLSRTSAS</sequence>
<evidence type="ECO:0008006" key="3">
    <source>
        <dbReference type="Google" id="ProtNLM"/>
    </source>
</evidence>
<proteinExistence type="predicted"/>
<protein>
    <recommendedName>
        <fullName evidence="3">Reverse transcriptase domain-containing protein</fullName>
    </recommendedName>
</protein>
<organism evidence="1 2">
    <name type="scientific">Trichogramma brassicae</name>
    <dbReference type="NCBI Taxonomy" id="86971"/>
    <lineage>
        <taxon>Eukaryota</taxon>
        <taxon>Metazoa</taxon>
        <taxon>Ecdysozoa</taxon>
        <taxon>Arthropoda</taxon>
        <taxon>Hexapoda</taxon>
        <taxon>Insecta</taxon>
        <taxon>Pterygota</taxon>
        <taxon>Neoptera</taxon>
        <taxon>Endopterygota</taxon>
        <taxon>Hymenoptera</taxon>
        <taxon>Apocrita</taxon>
        <taxon>Proctotrupomorpha</taxon>
        <taxon>Chalcidoidea</taxon>
        <taxon>Trichogrammatidae</taxon>
        <taxon>Trichogramma</taxon>
    </lineage>
</organism>
<dbReference type="OrthoDB" id="7617319at2759"/>